<dbReference type="Proteomes" id="UP001144205">
    <property type="component" value="Unassembled WGS sequence"/>
</dbReference>
<organism evidence="1 2">
    <name type="scientific">Sinisalibacter aestuarii</name>
    <dbReference type="NCBI Taxonomy" id="2949426"/>
    <lineage>
        <taxon>Bacteria</taxon>
        <taxon>Pseudomonadati</taxon>
        <taxon>Pseudomonadota</taxon>
        <taxon>Alphaproteobacteria</taxon>
        <taxon>Rhodobacterales</taxon>
        <taxon>Roseobacteraceae</taxon>
        <taxon>Sinisalibacter</taxon>
    </lineage>
</organism>
<gene>
    <name evidence="1" type="ORF">STA1M1_19970</name>
</gene>
<reference evidence="1" key="1">
    <citation type="journal article" date="2023" name="Int. J. Syst. Evol. Microbiol.">
        <title>Sinisalibacter aestuarii sp. nov., isolated from estuarine sediment of the Arakawa River.</title>
        <authorList>
            <person name="Arafat S.T."/>
            <person name="Hirano S."/>
            <person name="Sato A."/>
            <person name="Takeuchi K."/>
            <person name="Yasuda T."/>
            <person name="Terahara T."/>
            <person name="Hamada M."/>
            <person name="Kobayashi T."/>
        </authorList>
    </citation>
    <scope>NUCLEOTIDE SEQUENCE</scope>
    <source>
        <strain evidence="1">B-399</strain>
    </source>
</reference>
<proteinExistence type="predicted"/>
<evidence type="ECO:0000313" key="2">
    <source>
        <dbReference type="Proteomes" id="UP001144205"/>
    </source>
</evidence>
<evidence type="ECO:0000313" key="1">
    <source>
        <dbReference type="EMBL" id="GKY88128.1"/>
    </source>
</evidence>
<sequence>MIKKGAVFLSASVPQPGRRGFDSFDPVLVGSAVHAFVEVVLGRRLLVWGGQPAITPIIWDAARRLGVPYERSVLLYQSSFFRDRYPKANLRFDNWVEVEAVDGDMHASLAQMRKRMFNDRRYEAAVFIGGMEGVLDEFDALRDGAPDARLIPLPSPGGVSRELFDRVDNLPSEMRTRTDFTYWLYRLLEIDPSEPRMLPSKEDGRSQ</sequence>
<dbReference type="EMBL" id="BROH01000005">
    <property type="protein sequence ID" value="GKY88128.1"/>
    <property type="molecule type" value="Genomic_DNA"/>
</dbReference>
<comment type="caution">
    <text evidence="1">The sequence shown here is derived from an EMBL/GenBank/DDBJ whole genome shotgun (WGS) entry which is preliminary data.</text>
</comment>
<name>A0ABQ5LU29_9RHOB</name>
<protein>
    <submittedName>
        <fullName evidence="1">Uncharacterized protein</fullName>
    </submittedName>
</protein>
<accession>A0ABQ5LU29</accession>
<dbReference type="Pfam" id="PF18180">
    <property type="entry name" value="LD_cluster3"/>
    <property type="match status" value="1"/>
</dbReference>
<dbReference type="RefSeq" id="WP_281842168.1">
    <property type="nucleotide sequence ID" value="NZ_BROH01000005.1"/>
</dbReference>
<dbReference type="InterPro" id="IPR041197">
    <property type="entry name" value="LD_cluster3"/>
</dbReference>
<keyword evidence="2" id="KW-1185">Reference proteome</keyword>